<dbReference type="Proteomes" id="UP001176521">
    <property type="component" value="Unassembled WGS sequence"/>
</dbReference>
<evidence type="ECO:0000256" key="3">
    <source>
        <dbReference type="ARBA" id="ARBA00015399"/>
    </source>
</evidence>
<evidence type="ECO:0000256" key="5">
    <source>
        <dbReference type="ARBA" id="ARBA00022552"/>
    </source>
</evidence>
<evidence type="ECO:0000256" key="8">
    <source>
        <dbReference type="PROSITE-ProRule" id="PRU00103"/>
    </source>
</evidence>
<dbReference type="Pfam" id="PF08146">
    <property type="entry name" value="BP28CT"/>
    <property type="match status" value="1"/>
</dbReference>
<evidence type="ECO:0000313" key="12">
    <source>
        <dbReference type="Proteomes" id="UP001176521"/>
    </source>
</evidence>
<dbReference type="GO" id="GO:0030515">
    <property type="term" value="F:snoRNA binding"/>
    <property type="evidence" value="ECO:0007669"/>
    <property type="project" value="TreeGrafter"/>
</dbReference>
<organism evidence="11 12">
    <name type="scientific">Tilletia horrida</name>
    <dbReference type="NCBI Taxonomy" id="155126"/>
    <lineage>
        <taxon>Eukaryota</taxon>
        <taxon>Fungi</taxon>
        <taxon>Dikarya</taxon>
        <taxon>Basidiomycota</taxon>
        <taxon>Ustilaginomycotina</taxon>
        <taxon>Exobasidiomycetes</taxon>
        <taxon>Tilletiales</taxon>
        <taxon>Tilletiaceae</taxon>
        <taxon>Tilletia</taxon>
    </lineage>
</organism>
<keyword evidence="7 9" id="KW-0687">Ribonucleoprotein</keyword>
<dbReference type="InterPro" id="IPR040191">
    <property type="entry name" value="UTP10"/>
</dbReference>
<dbReference type="EMBL" id="JAPDMQ010000470">
    <property type="protein sequence ID" value="KAK0524097.1"/>
    <property type="molecule type" value="Genomic_DNA"/>
</dbReference>
<dbReference type="Pfam" id="PF23243">
    <property type="entry name" value="HEAT_HEATR1"/>
    <property type="match status" value="1"/>
</dbReference>
<protein>
    <recommendedName>
        <fullName evidence="3 9">U3 small nucleolar RNA-associated protein 10</fullName>
    </recommendedName>
</protein>
<comment type="caution">
    <text evidence="11">The sequence shown here is derived from an EMBL/GenBank/DDBJ whole genome shotgun (WGS) entry which is preliminary data.</text>
</comment>
<evidence type="ECO:0000259" key="10">
    <source>
        <dbReference type="SMART" id="SM01036"/>
    </source>
</evidence>
<evidence type="ECO:0000256" key="2">
    <source>
        <dbReference type="ARBA" id="ARBA00010559"/>
    </source>
</evidence>
<keyword evidence="12" id="KW-1185">Reference proteome</keyword>
<sequence length="2234" mass="242039">MASALASQLAGIRSVNAARLATLGSSAGAQHTASYLFPPKTAAAQDLATVHALARTGLEELAAHDRWFENSEWARDAFGPGRELLFGESSKSRDRSVLTKEENAKVDQSLALFLARIAHDITGRSAAKCLEWLVRRFRINEFNVPVLLGAFLPFHTTPQFARMLKICKIEHHPFLAFLQPCQKQESPLPSPLLISALLASPNLSTSNELLRWVTGLILVPKGAGIQPHRTLISFWAATLIQLSLRWADMANGSGAEYGGANLGTAAHNRKGKRRGLENRLDDAQIHLNLILPITVRCAALVPGEDNSELRTAALMVVAALGACFPFSAEAVRATIGSLVGPARAQPADADEQVIMPLLSACIALFTHALSDNDFVSPLLRLGQEQEEAARLISTDAAQTLLELPRFAESVAKASERGTEVAPFVHEVLAAVTSPHTGALTAPSRTARKLSGILLSPSIDDQLRLEAARYLLALRYESTGQADEAVSAKHGLRLRLLGDIREQQPQIFDEAVKIVNAGVGEDKAAEEALWTVLKAVITKNFTADGPADADPTATLWLTVHSPSPTQRVLAIRSLYAALADGTLPETDSFVVNALEARLSALTEPDADVVKAVYEQPVRVLAVLGQSGTAELVLGALDAEGAGASLGRQTIEAHLRFFLAHLLSAQESSHAYVPRLVKDVLWGRLLQTKAARKTADAVAAALRMASLPVVATGGAGASRAWIQILQALVAALKKVGGAHDDHHKYNQELAHAIAAEIAKIKDAAQLDEILTFMVEKTEVTAASPSAAQASARMLSLSVLTHLAALIGDDRVSLLAERAAHGIQLGPSAEAAGSAEDHLDDLESTLSSATGLADAVYSRPGHDRTLRRLVSVLFAALFAKLALPGGGDEADLLPIGSAKRPVAVGIRLYAFLVAGHFGPQTTETLKRRFWDRLGESVLTFLATIWTASSARLGRAVRGVKADVEIAQMEMLVKRAALQDAQPFLREALIKESTEEGVSSGVKIQDFQTVVPALLLALQDEYKEVRQAALKPLEIIASAQDQASKPEVEFAEYGYDVIYGASSKDLVYLHYADVCKYVRSLLEEKESFANDQQNLAIWHATALSVKKSDKRKDAEYKQAIVAFLLAHVVAWPSTLAGIGLLNSLRDLPHPTKLRTLIPVLRRFLQSEDEIEDDEDGLDGAAEDQRRFVQLLFGAYDVSAPAVVEDKTNGSWALLMDSLKSPSPFVRDCACRAVAGAFFKSLRPDMAQEFLQHIVNVLNEAPAGHVAQLRQCLRELPAPATIFGPVLAQVRVKVAGMSESDGREAKRARTSVSHEDVQLRAASTLAVLLETVAARNIKGAAILVGELFEILRTAVEISGSSAVNSDHLMQLSMAALLQVLSPSEKSVQIVQAIRVDTIISTIKVSQNPQTFQQALALLNRIATINQELVLHNVMPIFTFVGSSMLQRDDSYSFEIVQQTLQSIIPAYVQTLRAANQGGSHFDLIRRGRGFMRIFTDAATHIPRHRRQTFFKSLLDVLGPADFLAAICMLLTDRSAHKVTKQTSQAFAESIALPLSLLASFSVDKQVGAIDQVFAEIVRLWQHRAVSTLEARESVFLDRMDRAVREHSDRRAGPTQQLCALMRLVIAATSASSFRTRLAKIKKAEVRAVIDAQLEACVHRTLRLAVVDDGEVRAVSNEVLETLLQHISSEGFMRLVAVLVTDESNTTKRTGLSLFSTRFAMMTVDEKLASEDKVVPVLKVAAKSVSVASTAAEQPEELSEALTSIKVATVAKLTTLHPVLVAAVPDLLKLGQADSLSSALRIEVLTAISRVVRVIGPRLIPHLASIVTFALTVVGQSATHGSGAVLAAAFGVLTSLTVTLPTFMVSYVQVILAALVDSKLLSAMEEPGFENAERPLNTLYNAVVKSVVVEKVLDALQKLWTTHAQAGNVSSLVSVVDCLRRVIVRLDRPAIAGIYKTLFRFFLRIFDTRRLQAAKLDADGIDSIEEAGVQAFIEMALQLNESAFRPLFYHIFDWAVLELAEEDKPVSDPGLRARRILLFKLVNTLLLQLRGLFTTYYATVLDHTIELLTAFAAGELEDATLWHEVITSIELTCQFDEGNFWNPTRLSKISTSLIGQVQVCANGRDGDEDDEDEQDEASLLASAVAALAQTVSDEDSLKELNDGLLRKTRSGTSSVKAASLLVLDELWTTQAEAMQPFVAQTTPFLAELLDADDAEVLQRTNQLVQTIEGILGEPLDSYLT</sequence>
<evidence type="ECO:0000256" key="9">
    <source>
        <dbReference type="RuleBase" id="RU367065"/>
    </source>
</evidence>
<keyword evidence="5 9" id="KW-0698">rRNA processing</keyword>
<evidence type="ECO:0000256" key="4">
    <source>
        <dbReference type="ARBA" id="ARBA00022517"/>
    </source>
</evidence>
<evidence type="ECO:0000256" key="6">
    <source>
        <dbReference type="ARBA" id="ARBA00023242"/>
    </source>
</evidence>
<comment type="subunit">
    <text evidence="9">Component of the ribosomal small subunit (SSU) processome.</text>
</comment>
<evidence type="ECO:0000256" key="1">
    <source>
        <dbReference type="ARBA" id="ARBA00004604"/>
    </source>
</evidence>
<dbReference type="InterPro" id="IPR021133">
    <property type="entry name" value="HEAT_type_2"/>
</dbReference>
<reference evidence="11" key="1">
    <citation type="journal article" date="2023" name="PhytoFront">
        <title>Draft Genome Resources of Seven Strains of Tilletia horrida, Causal Agent of Kernel Smut of Rice.</title>
        <authorList>
            <person name="Khanal S."/>
            <person name="Antony Babu S."/>
            <person name="Zhou X.G."/>
        </authorList>
    </citation>
    <scope>NUCLEOTIDE SEQUENCE</scope>
    <source>
        <strain evidence="11">TX3</strain>
    </source>
</reference>
<evidence type="ECO:0000256" key="7">
    <source>
        <dbReference type="ARBA" id="ARBA00023274"/>
    </source>
</evidence>
<proteinExistence type="inferred from homology"/>
<dbReference type="InterPro" id="IPR016024">
    <property type="entry name" value="ARM-type_fold"/>
</dbReference>
<comment type="subcellular location">
    <subcellularLocation>
        <location evidence="1 9">Nucleus</location>
        <location evidence="1 9">Nucleolus</location>
    </subcellularLocation>
</comment>
<dbReference type="GO" id="GO:0034455">
    <property type="term" value="C:t-UTP complex"/>
    <property type="evidence" value="ECO:0007669"/>
    <property type="project" value="TreeGrafter"/>
</dbReference>
<dbReference type="Gene3D" id="1.25.10.10">
    <property type="entry name" value="Leucine-rich Repeat Variant"/>
    <property type="match status" value="2"/>
</dbReference>
<accession>A0AAN6G944</accession>
<feature type="repeat" description="HEAT" evidence="8">
    <location>
        <begin position="1006"/>
        <end position="1043"/>
    </location>
</feature>
<dbReference type="SUPFAM" id="SSF48371">
    <property type="entry name" value="ARM repeat"/>
    <property type="match status" value="2"/>
</dbReference>
<keyword evidence="4 9" id="KW-0690">Ribosome biogenesis</keyword>
<comment type="function">
    <text evidence="9">Involved in nucleolar processing of pre-18S ribosomal RNA.</text>
</comment>
<dbReference type="InterPro" id="IPR056473">
    <property type="entry name" value="HEAT_Utp10/HEAT1"/>
</dbReference>
<comment type="similarity">
    <text evidence="2 9">Belongs to the HEATR1/UTP10 family.</text>
</comment>
<name>A0AAN6G944_9BASI</name>
<dbReference type="PROSITE" id="PS50077">
    <property type="entry name" value="HEAT_REPEAT"/>
    <property type="match status" value="1"/>
</dbReference>
<gene>
    <name evidence="11" type="primary">UTP10</name>
    <name evidence="11" type="ORF">OC842_005939</name>
</gene>
<evidence type="ECO:0000313" key="11">
    <source>
        <dbReference type="EMBL" id="KAK0524097.1"/>
    </source>
</evidence>
<dbReference type="InterPro" id="IPR012954">
    <property type="entry name" value="BP28_C_dom"/>
</dbReference>
<dbReference type="InterPro" id="IPR011989">
    <property type="entry name" value="ARM-like"/>
</dbReference>
<dbReference type="GO" id="GO:0032040">
    <property type="term" value="C:small-subunit processome"/>
    <property type="evidence" value="ECO:0007669"/>
    <property type="project" value="TreeGrafter"/>
</dbReference>
<dbReference type="GO" id="GO:0045943">
    <property type="term" value="P:positive regulation of transcription by RNA polymerase I"/>
    <property type="evidence" value="ECO:0007669"/>
    <property type="project" value="TreeGrafter"/>
</dbReference>
<dbReference type="SMART" id="SM01036">
    <property type="entry name" value="BP28CT"/>
    <property type="match status" value="1"/>
</dbReference>
<dbReference type="GO" id="GO:0000462">
    <property type="term" value="P:maturation of SSU-rRNA from tricistronic rRNA transcript (SSU-rRNA, 5.8S rRNA, LSU-rRNA)"/>
    <property type="evidence" value="ECO:0007669"/>
    <property type="project" value="TreeGrafter"/>
</dbReference>
<keyword evidence="6 9" id="KW-0539">Nucleus</keyword>
<feature type="domain" description="BP28 C-terminal" evidence="10">
    <location>
        <begin position="1942"/>
        <end position="2094"/>
    </location>
</feature>
<dbReference type="PANTHER" id="PTHR13457:SF1">
    <property type="entry name" value="HEAT REPEAT-CONTAINING PROTEIN 1"/>
    <property type="match status" value="1"/>
</dbReference>
<dbReference type="GO" id="GO:0030686">
    <property type="term" value="C:90S preribosome"/>
    <property type="evidence" value="ECO:0007669"/>
    <property type="project" value="TreeGrafter"/>
</dbReference>
<dbReference type="PANTHER" id="PTHR13457">
    <property type="entry name" value="BAP28"/>
    <property type="match status" value="1"/>
</dbReference>